<evidence type="ECO:0000313" key="5">
    <source>
        <dbReference type="Proteomes" id="UP001362999"/>
    </source>
</evidence>
<organism evidence="4 5">
    <name type="scientific">Favolaschia claudopus</name>
    <dbReference type="NCBI Taxonomy" id="2862362"/>
    <lineage>
        <taxon>Eukaryota</taxon>
        <taxon>Fungi</taxon>
        <taxon>Dikarya</taxon>
        <taxon>Basidiomycota</taxon>
        <taxon>Agaricomycotina</taxon>
        <taxon>Agaricomycetes</taxon>
        <taxon>Agaricomycetidae</taxon>
        <taxon>Agaricales</taxon>
        <taxon>Marasmiineae</taxon>
        <taxon>Mycenaceae</taxon>
        <taxon>Favolaschia</taxon>
    </lineage>
</organism>
<evidence type="ECO:0000256" key="2">
    <source>
        <dbReference type="SAM" id="Phobius"/>
    </source>
</evidence>
<feature type="signal peptide" evidence="3">
    <location>
        <begin position="1"/>
        <end position="25"/>
    </location>
</feature>
<accession>A0AAV9ZR56</accession>
<keyword evidence="2" id="KW-0472">Membrane</keyword>
<keyword evidence="5" id="KW-1185">Reference proteome</keyword>
<comment type="caution">
    <text evidence="4">The sequence shown here is derived from an EMBL/GenBank/DDBJ whole genome shotgun (WGS) entry which is preliminary data.</text>
</comment>
<evidence type="ECO:0000256" key="1">
    <source>
        <dbReference type="SAM" id="MobiDB-lite"/>
    </source>
</evidence>
<feature type="compositionally biased region" description="Pro residues" evidence="1">
    <location>
        <begin position="105"/>
        <end position="118"/>
    </location>
</feature>
<keyword evidence="2" id="KW-0812">Transmembrane</keyword>
<name>A0AAV9ZR56_9AGAR</name>
<gene>
    <name evidence="4" type="ORF">R3P38DRAFT_3093890</name>
</gene>
<keyword evidence="3" id="KW-0732">Signal</keyword>
<feature type="transmembrane region" description="Helical" evidence="2">
    <location>
        <begin position="35"/>
        <end position="53"/>
    </location>
</feature>
<dbReference type="EMBL" id="JAWWNJ010000119">
    <property type="protein sequence ID" value="KAK6988892.1"/>
    <property type="molecule type" value="Genomic_DNA"/>
</dbReference>
<dbReference type="AlphaFoldDB" id="A0AAV9ZR56"/>
<evidence type="ECO:0000313" key="4">
    <source>
        <dbReference type="EMBL" id="KAK6988892.1"/>
    </source>
</evidence>
<feature type="compositionally biased region" description="Polar residues" evidence="1">
    <location>
        <begin position="158"/>
        <end position="170"/>
    </location>
</feature>
<feature type="chain" id="PRO_5043586704" evidence="3">
    <location>
        <begin position="26"/>
        <end position="193"/>
    </location>
</feature>
<evidence type="ECO:0000256" key="3">
    <source>
        <dbReference type="SAM" id="SignalP"/>
    </source>
</evidence>
<keyword evidence="2" id="KW-1133">Transmembrane helix</keyword>
<feature type="compositionally biased region" description="Pro residues" evidence="1">
    <location>
        <begin position="132"/>
        <end position="155"/>
    </location>
</feature>
<reference evidence="4 5" key="1">
    <citation type="journal article" date="2024" name="J Genomics">
        <title>Draft genome sequencing and assembly of Favolaschia claudopus CIRM-BRFM 2984 isolated from oak limbs.</title>
        <authorList>
            <person name="Navarro D."/>
            <person name="Drula E."/>
            <person name="Chaduli D."/>
            <person name="Cazenave R."/>
            <person name="Ahrendt S."/>
            <person name="Wang J."/>
            <person name="Lipzen A."/>
            <person name="Daum C."/>
            <person name="Barry K."/>
            <person name="Grigoriev I.V."/>
            <person name="Favel A."/>
            <person name="Rosso M.N."/>
            <person name="Martin F."/>
        </authorList>
    </citation>
    <scope>NUCLEOTIDE SEQUENCE [LARGE SCALE GENOMIC DNA]</scope>
    <source>
        <strain evidence="4 5">CIRM-BRFM 2984</strain>
    </source>
</reference>
<proteinExistence type="predicted"/>
<sequence>MLHTHHASLFLLVVVAVFGPRLVVADVVASRNSSVAIAIALGFLFLLIMCCGIQRRRRALASGMTTNPYTAPPVQLTSYSRYPHGMQYGSSSPPTPHITPAGSEYPPPGAADSAPPPYVKEDGQLQQQFAPPSGPPPPTIDAPYVYSPPPGPPPRAHISSNSADFSNGFSDNVGGFRPTSPPTSPPPRSPAAP</sequence>
<feature type="compositionally biased region" description="Pro residues" evidence="1">
    <location>
        <begin position="179"/>
        <end position="193"/>
    </location>
</feature>
<dbReference type="Proteomes" id="UP001362999">
    <property type="component" value="Unassembled WGS sequence"/>
</dbReference>
<feature type="region of interest" description="Disordered" evidence="1">
    <location>
        <begin position="82"/>
        <end position="193"/>
    </location>
</feature>
<protein>
    <submittedName>
        <fullName evidence="4">Uncharacterized protein</fullName>
    </submittedName>
</protein>